<dbReference type="Pfam" id="PF06367">
    <property type="entry name" value="Drf_FH3"/>
    <property type="match status" value="1"/>
</dbReference>
<dbReference type="InterPro" id="IPR016024">
    <property type="entry name" value="ARM-type_fold"/>
</dbReference>
<dbReference type="PANTHER" id="PTHR45691">
    <property type="entry name" value="PROTEIN DIAPHANOUS"/>
    <property type="match status" value="1"/>
</dbReference>
<proteinExistence type="predicted"/>
<feature type="non-terminal residue" evidence="2">
    <location>
        <position position="388"/>
    </location>
</feature>
<evidence type="ECO:0000259" key="1">
    <source>
        <dbReference type="PROSITE" id="PS51232"/>
    </source>
</evidence>
<name>A0A3M7Q2D3_BRAPC</name>
<dbReference type="PANTHER" id="PTHR45691:SF6">
    <property type="entry name" value="PROTEIN DIAPHANOUS"/>
    <property type="match status" value="1"/>
</dbReference>
<dbReference type="STRING" id="10195.A0A3M7Q2D3"/>
<dbReference type="InterPro" id="IPR011989">
    <property type="entry name" value="ARM-like"/>
</dbReference>
<dbReference type="GO" id="GO:0031267">
    <property type="term" value="F:small GTPase binding"/>
    <property type="evidence" value="ECO:0007669"/>
    <property type="project" value="InterPro"/>
</dbReference>
<feature type="domain" description="GBD/FH3" evidence="1">
    <location>
        <begin position="91"/>
        <end position="388"/>
    </location>
</feature>
<dbReference type="PROSITE" id="PS51232">
    <property type="entry name" value="GBD_FH3"/>
    <property type="match status" value="1"/>
</dbReference>
<dbReference type="OrthoDB" id="1104827at2759"/>
<dbReference type="EMBL" id="REGN01007667">
    <property type="protein sequence ID" value="RNA05590.1"/>
    <property type="molecule type" value="Genomic_DNA"/>
</dbReference>
<dbReference type="InterPro" id="IPR014768">
    <property type="entry name" value="GBD/FH3_dom"/>
</dbReference>
<keyword evidence="3" id="KW-1185">Reference proteome</keyword>
<dbReference type="InterPro" id="IPR051412">
    <property type="entry name" value="Formin_Homology_Diaphanous_sf"/>
</dbReference>
<reference evidence="2 3" key="1">
    <citation type="journal article" date="2018" name="Sci. Rep.">
        <title>Genomic signatures of local adaptation to the degree of environmental predictability in rotifers.</title>
        <authorList>
            <person name="Franch-Gras L."/>
            <person name="Hahn C."/>
            <person name="Garcia-Roger E.M."/>
            <person name="Carmona M.J."/>
            <person name="Serra M."/>
            <person name="Gomez A."/>
        </authorList>
    </citation>
    <scope>NUCLEOTIDE SEQUENCE [LARGE SCALE GENOMIC DNA]</scope>
    <source>
        <strain evidence="2">HYR1</strain>
    </source>
</reference>
<dbReference type="Proteomes" id="UP000276133">
    <property type="component" value="Unassembled WGS sequence"/>
</dbReference>
<gene>
    <name evidence="2" type="ORF">BpHYR1_009108</name>
</gene>
<protein>
    <submittedName>
        <fullName evidence="2">Diaphanous isoform X1</fullName>
    </submittedName>
</protein>
<dbReference type="InterPro" id="IPR010472">
    <property type="entry name" value="FH3_dom"/>
</dbReference>
<dbReference type="GO" id="GO:0003779">
    <property type="term" value="F:actin binding"/>
    <property type="evidence" value="ECO:0007669"/>
    <property type="project" value="InterPro"/>
</dbReference>
<dbReference type="Gene3D" id="1.25.10.10">
    <property type="entry name" value="Leucine-rich Repeat Variant"/>
    <property type="match status" value="1"/>
</dbReference>
<sequence length="388" mass="43742">MSKEPFKSFINKVGTFRSKKNLPNQRPSASDLRFSDINDENMFKADENSSSIHDSDLDTTSKSFSSANNVSFRSSVQALAASHLPNLNIYDQMNPEQINEEFEKNILSGLNLKSDKDIEKMRSLPLESKKSLLINMRKNENEMDDKPTNMANYLREAVRNSKNLKENLKHLYKAIKRISVCIASKPVSWLEEFSHASGFQALQEIITDYKTKYSILYNNNSGNQYYNSNFLTGTLLSNQSGYNSNEFKDKDTQLSKEIRFECIKTLKSFINTSYGISVVLDSKPTLMAIATCIDCNDTPTMNVACTLLAVLAVLDQEKVLTAIAESAKFTGNHRFYSIVKGITINDDKELKISSMILINALICNADSLDFKIHLRSDFNRCGLALAID</sequence>
<comment type="caution">
    <text evidence="2">The sequence shown here is derived from an EMBL/GenBank/DDBJ whole genome shotgun (WGS) entry which is preliminary data.</text>
</comment>
<dbReference type="Pfam" id="PF06371">
    <property type="entry name" value="Drf_GBD"/>
    <property type="match status" value="1"/>
</dbReference>
<evidence type="ECO:0000313" key="3">
    <source>
        <dbReference type="Proteomes" id="UP000276133"/>
    </source>
</evidence>
<dbReference type="SUPFAM" id="SSF48371">
    <property type="entry name" value="ARM repeat"/>
    <property type="match status" value="1"/>
</dbReference>
<dbReference type="GO" id="GO:0005884">
    <property type="term" value="C:actin filament"/>
    <property type="evidence" value="ECO:0007669"/>
    <property type="project" value="TreeGrafter"/>
</dbReference>
<dbReference type="SMART" id="SM01140">
    <property type="entry name" value="Drf_GBD"/>
    <property type="match status" value="1"/>
</dbReference>
<organism evidence="2 3">
    <name type="scientific">Brachionus plicatilis</name>
    <name type="common">Marine rotifer</name>
    <name type="synonym">Brachionus muelleri</name>
    <dbReference type="NCBI Taxonomy" id="10195"/>
    <lineage>
        <taxon>Eukaryota</taxon>
        <taxon>Metazoa</taxon>
        <taxon>Spiralia</taxon>
        <taxon>Gnathifera</taxon>
        <taxon>Rotifera</taxon>
        <taxon>Eurotatoria</taxon>
        <taxon>Monogononta</taxon>
        <taxon>Pseudotrocha</taxon>
        <taxon>Ploima</taxon>
        <taxon>Brachionidae</taxon>
        <taxon>Brachionus</taxon>
    </lineage>
</organism>
<dbReference type="GO" id="GO:0030041">
    <property type="term" value="P:actin filament polymerization"/>
    <property type="evidence" value="ECO:0007669"/>
    <property type="project" value="TreeGrafter"/>
</dbReference>
<accession>A0A3M7Q2D3</accession>
<evidence type="ECO:0000313" key="2">
    <source>
        <dbReference type="EMBL" id="RNA05590.1"/>
    </source>
</evidence>
<dbReference type="AlphaFoldDB" id="A0A3M7Q2D3"/>
<dbReference type="InterPro" id="IPR010473">
    <property type="entry name" value="GTPase-bd"/>
</dbReference>